<comment type="caution">
    <text evidence="3">The sequence shown here is derived from an EMBL/GenBank/DDBJ whole genome shotgun (WGS) entry which is preliminary data.</text>
</comment>
<dbReference type="InterPro" id="IPR001563">
    <property type="entry name" value="Peptidase_S10"/>
</dbReference>
<dbReference type="PRINTS" id="PR00724">
    <property type="entry name" value="CRBOXYPTASEC"/>
</dbReference>
<dbReference type="Pfam" id="PF00450">
    <property type="entry name" value="Peptidase_S10"/>
    <property type="match status" value="1"/>
</dbReference>
<comment type="similarity">
    <text evidence="1 2">Belongs to the peptidase S10 family.</text>
</comment>
<keyword evidence="4" id="KW-1185">Reference proteome</keyword>
<protein>
    <recommendedName>
        <fullName evidence="2">Carboxypeptidase</fullName>
        <ecNumber evidence="2">3.4.16.-</ecNumber>
    </recommendedName>
</protein>
<dbReference type="PROSITE" id="PS00560">
    <property type="entry name" value="CARBOXYPEPT_SER_HIS"/>
    <property type="match status" value="1"/>
</dbReference>
<evidence type="ECO:0000256" key="2">
    <source>
        <dbReference type="RuleBase" id="RU361156"/>
    </source>
</evidence>
<keyword evidence="2" id="KW-0378">Hydrolase</keyword>
<dbReference type="InterPro" id="IPR018202">
    <property type="entry name" value="Ser_caboxypep_ser_AS"/>
</dbReference>
<gene>
    <name evidence="3" type="ORF">WJX75_001489</name>
</gene>
<sequence>MDNTFGSSQTIQEYPARLGTQNVDLPNVTYSGYLPVSEDGKDALFYAYYEAQQDPGRADTPILLWLEGGPGCASMLGNFYILGPYWPNKTLDLEPNPGTWNRIYGLLFIDQPAGTGFSIAGKKGIPTDEMEVATDLYVGLQKFFGKYQDLQPRPLFITGESYAGKYVPSIGHFILQIEEEQGQLKKGSGLTQRRPLPQRALEMGQPLFHLAGLAIGNGLTDPRSQVLQHADVAFFFGMIDTQQRIDAMTMQLLISQLIADERWEEAHRHREALLEYITNCSGAGTLLDYRRYRDYNADKNVDRYLNQPEVKEVLGVPKDIVYESCSNKVGEALGPDVMKSVKHLIPDILAALPLLLYQGQADAQDGPASNELWIVNLDWHGRVEFNAAPRALWRVAYPEADCASAPGAELERQHGKVVGYWREHSTLSHLVIRNAGHMVPHDQPLVAQAMIEHWVNGALKGGSGNVKGVVHY</sequence>
<dbReference type="EMBL" id="JALJOT010000009">
    <property type="protein sequence ID" value="KAK9907324.1"/>
    <property type="molecule type" value="Genomic_DNA"/>
</dbReference>
<dbReference type="PROSITE" id="PS00131">
    <property type="entry name" value="CARBOXYPEPT_SER_SER"/>
    <property type="match status" value="1"/>
</dbReference>
<proteinExistence type="inferred from homology"/>
<keyword evidence="2" id="KW-0121">Carboxypeptidase</keyword>
<dbReference type="InterPro" id="IPR033124">
    <property type="entry name" value="Ser_caboxypep_his_AS"/>
</dbReference>
<evidence type="ECO:0000313" key="4">
    <source>
        <dbReference type="Proteomes" id="UP001491310"/>
    </source>
</evidence>
<evidence type="ECO:0000256" key="1">
    <source>
        <dbReference type="ARBA" id="ARBA00009431"/>
    </source>
</evidence>
<dbReference type="EC" id="3.4.16.-" evidence="2"/>
<organism evidence="3 4">
    <name type="scientific">Coccomyxa subellipsoidea</name>
    <dbReference type="NCBI Taxonomy" id="248742"/>
    <lineage>
        <taxon>Eukaryota</taxon>
        <taxon>Viridiplantae</taxon>
        <taxon>Chlorophyta</taxon>
        <taxon>core chlorophytes</taxon>
        <taxon>Trebouxiophyceae</taxon>
        <taxon>Trebouxiophyceae incertae sedis</taxon>
        <taxon>Coccomyxaceae</taxon>
        <taxon>Coccomyxa</taxon>
    </lineage>
</organism>
<dbReference type="PANTHER" id="PTHR11802">
    <property type="entry name" value="SERINE PROTEASE FAMILY S10 SERINE CARBOXYPEPTIDASE"/>
    <property type="match status" value="1"/>
</dbReference>
<accession>A0ABR2YKE6</accession>
<keyword evidence="2" id="KW-0645">Protease</keyword>
<name>A0ABR2YKE6_9CHLO</name>
<dbReference type="SUPFAM" id="SSF53474">
    <property type="entry name" value="alpha/beta-Hydrolases"/>
    <property type="match status" value="1"/>
</dbReference>
<dbReference type="Gene3D" id="3.40.50.1820">
    <property type="entry name" value="alpha/beta hydrolase"/>
    <property type="match status" value="1"/>
</dbReference>
<dbReference type="Proteomes" id="UP001491310">
    <property type="component" value="Unassembled WGS sequence"/>
</dbReference>
<dbReference type="InterPro" id="IPR029058">
    <property type="entry name" value="AB_hydrolase_fold"/>
</dbReference>
<dbReference type="PANTHER" id="PTHR11802:SF449">
    <property type="entry name" value="CARBOXYPEPTIDASE"/>
    <property type="match status" value="1"/>
</dbReference>
<evidence type="ECO:0000313" key="3">
    <source>
        <dbReference type="EMBL" id="KAK9907324.1"/>
    </source>
</evidence>
<reference evidence="3 4" key="1">
    <citation type="journal article" date="2024" name="Nat. Commun.">
        <title>Phylogenomics reveals the evolutionary origins of lichenization in chlorophyte algae.</title>
        <authorList>
            <person name="Puginier C."/>
            <person name="Libourel C."/>
            <person name="Otte J."/>
            <person name="Skaloud P."/>
            <person name="Haon M."/>
            <person name="Grisel S."/>
            <person name="Petersen M."/>
            <person name="Berrin J.G."/>
            <person name="Delaux P.M."/>
            <person name="Dal Grande F."/>
            <person name="Keller J."/>
        </authorList>
    </citation>
    <scope>NUCLEOTIDE SEQUENCE [LARGE SCALE GENOMIC DNA]</scope>
    <source>
        <strain evidence="3 4">SAG 216-7</strain>
    </source>
</reference>